<comment type="caution">
    <text evidence="1">The sequence shown here is derived from an EMBL/GenBank/DDBJ whole genome shotgun (WGS) entry which is preliminary data.</text>
</comment>
<dbReference type="STRING" id="1457154.CAPSK01_003988"/>
<proteinExistence type="predicted"/>
<dbReference type="Gene3D" id="4.10.410.40">
    <property type="match status" value="1"/>
</dbReference>
<dbReference type="Proteomes" id="UP000019812">
    <property type="component" value="Unassembled WGS sequence"/>
</dbReference>
<gene>
    <name evidence="1" type="ORF">CAPSK01_003988</name>
</gene>
<organism evidence="1 2">
    <name type="scientific">Candidatus Accumulibacter vicinus</name>
    <dbReference type="NCBI Taxonomy" id="2954382"/>
    <lineage>
        <taxon>Bacteria</taxon>
        <taxon>Pseudomonadati</taxon>
        <taxon>Pseudomonadota</taxon>
        <taxon>Betaproteobacteria</taxon>
        <taxon>Candidatus Accumulibacter</taxon>
    </lineage>
</organism>
<dbReference type="RefSeq" id="WP_034929619.1">
    <property type="nucleotide sequence ID" value="NZ_JDSS02000038.1"/>
</dbReference>
<accession>A0A084XW80</accession>
<reference evidence="1 2" key="1">
    <citation type="submission" date="2014-07" db="EMBL/GenBank/DDBJ databases">
        <title>Expanding our view of genomic diversity in Candidatus Accumulibacter clades.</title>
        <authorList>
            <person name="Skennerton C.T."/>
            <person name="Barr J.J."/>
            <person name="Slater F.R."/>
            <person name="Bond P.L."/>
            <person name="Tyson G.W."/>
        </authorList>
    </citation>
    <scope>NUCLEOTIDE SEQUENCE [LARGE SCALE GENOMIC DNA]</scope>
    <source>
        <strain evidence="2">SK-01</strain>
    </source>
</reference>
<dbReference type="Pfam" id="PF08813">
    <property type="entry name" value="Phage_tail_3"/>
    <property type="match status" value="1"/>
</dbReference>
<evidence type="ECO:0000313" key="1">
    <source>
        <dbReference type="EMBL" id="KFB66724.1"/>
    </source>
</evidence>
<dbReference type="AlphaFoldDB" id="A0A084XW80"/>
<protein>
    <submittedName>
        <fullName evidence="1">Phage tail protein</fullName>
    </submittedName>
</protein>
<sequence length="221" mass="23270">MSITLTTGSTMSIAKTYSPALGSAGTTITAISNTSPASVTATHSLSAGDYVLINSSWGLLDHRVCRVQGVTGTTAFTLEGVDTSDIGKYPATTGVPATFRKVATWSQLSQVKGVSASGGAQQFADITSITDTVKRQIPTIKDAVAMTIDVYDDPTLSWYADVSAADDARSPYALKMDFANGSKLVANAYWSILDVPTMAQNEALMTQISLSYAAEPIRYST</sequence>
<dbReference type="InterPro" id="IPR014918">
    <property type="entry name" value="Phage_tail_3"/>
</dbReference>
<evidence type="ECO:0000313" key="2">
    <source>
        <dbReference type="Proteomes" id="UP000019812"/>
    </source>
</evidence>
<name>A0A084XW80_9PROT</name>
<dbReference type="EMBL" id="JDSS02000038">
    <property type="protein sequence ID" value="KFB66724.1"/>
    <property type="molecule type" value="Genomic_DNA"/>
</dbReference>